<dbReference type="Proteomes" id="UP000309676">
    <property type="component" value="Unassembled WGS sequence"/>
</dbReference>
<dbReference type="EMBL" id="VCIW01000001">
    <property type="protein sequence ID" value="TLS54325.1"/>
    <property type="molecule type" value="Genomic_DNA"/>
</dbReference>
<dbReference type="SMART" id="SM00267">
    <property type="entry name" value="GGDEF"/>
    <property type="match status" value="1"/>
</dbReference>
<dbReference type="SMART" id="SM00052">
    <property type="entry name" value="EAL"/>
    <property type="match status" value="1"/>
</dbReference>
<dbReference type="InterPro" id="IPR043128">
    <property type="entry name" value="Rev_trsase/Diguanyl_cyclase"/>
</dbReference>
<protein>
    <submittedName>
        <fullName evidence="3">EAL domain-containing protein</fullName>
    </submittedName>
</protein>
<dbReference type="Gene3D" id="2.40.50.1020">
    <property type="entry name" value="LytTr DNA-binding domain"/>
    <property type="match status" value="1"/>
</dbReference>
<dbReference type="AlphaFoldDB" id="A0A5R9GPQ2"/>
<evidence type="ECO:0000259" key="1">
    <source>
        <dbReference type="PROSITE" id="PS50883"/>
    </source>
</evidence>
<dbReference type="InterPro" id="IPR052155">
    <property type="entry name" value="Biofilm_reg_signaling"/>
</dbReference>
<dbReference type="InterPro" id="IPR035919">
    <property type="entry name" value="EAL_sf"/>
</dbReference>
<dbReference type="Pfam" id="PF00990">
    <property type="entry name" value="GGDEF"/>
    <property type="match status" value="1"/>
</dbReference>
<sequence length="608" mass="69781">MIDLAQRLPVTRDIRRGDVFTIDSSDVVKIDMIKDKLYLVHTKTDQFYLNLSFDAIEEWLYEDGFRMLDTHNIVNVNQIVSYDSDRGRIMLGTLDTDKDQTLKTATAARIHKQHVMNIMKMLEACSRASNYGPDGEEPLADLMNELTSENENPIFLRSYNAMQIAEERRRANEKINHLAFHDALTNLPNRMLFQDRVKACFEQARAYNRKPAIFFFDLDRFKIINDTLGHHVGDNMLQVLADRLRTLVRPEDTMARFSGDEFIWLIPHVLDRAEAAAFAREVGRLVSKPYDHEGQELFVTASIGVSFYPEDGTDADTLIKHADTAMYRAKEKGGDTFEFYHPDMNFRSLERLHLETHLRKALSRDQIRVHYQPLVDLESGNIFGMEALVRWEHPELGLVSPGEFIPLAEETGVIVPIGNWVLREACMQNKRWHDMGYDLCVSVNISMQQFQHPEFVATIQETLAETGLDPAWLALEITESVAMKNVSFVMETIEELKRIGVFISIDDFGTGYSSLSYLKRFRVHTLKIDRSFIRDVTTDEDNAAIVTALIAMSQQMKMRSLAEGVETTEQLIFLKERGCNEVQGYIYSKPLPADEFQKLLDKTPMPLG</sequence>
<dbReference type="SMART" id="SM00850">
    <property type="entry name" value="LytTR"/>
    <property type="match status" value="1"/>
</dbReference>
<feature type="domain" description="EAL" evidence="1">
    <location>
        <begin position="351"/>
        <end position="604"/>
    </location>
</feature>
<evidence type="ECO:0000313" key="4">
    <source>
        <dbReference type="Proteomes" id="UP000309676"/>
    </source>
</evidence>
<dbReference type="Gene3D" id="3.30.70.270">
    <property type="match status" value="1"/>
</dbReference>
<organism evidence="3 4">
    <name type="scientific">Paenibacillus antri</name>
    <dbReference type="NCBI Taxonomy" id="2582848"/>
    <lineage>
        <taxon>Bacteria</taxon>
        <taxon>Bacillati</taxon>
        <taxon>Bacillota</taxon>
        <taxon>Bacilli</taxon>
        <taxon>Bacillales</taxon>
        <taxon>Paenibacillaceae</taxon>
        <taxon>Paenibacillus</taxon>
    </lineage>
</organism>
<dbReference type="SUPFAM" id="SSF141868">
    <property type="entry name" value="EAL domain-like"/>
    <property type="match status" value="1"/>
</dbReference>
<dbReference type="CDD" id="cd01948">
    <property type="entry name" value="EAL"/>
    <property type="match status" value="1"/>
</dbReference>
<dbReference type="InterPro" id="IPR007492">
    <property type="entry name" value="LytTR_DNA-bd_dom"/>
</dbReference>
<dbReference type="InterPro" id="IPR001633">
    <property type="entry name" value="EAL_dom"/>
</dbReference>
<dbReference type="CDD" id="cd01949">
    <property type="entry name" value="GGDEF"/>
    <property type="match status" value="1"/>
</dbReference>
<name>A0A5R9GPQ2_9BACL</name>
<dbReference type="NCBIfam" id="TIGR00254">
    <property type="entry name" value="GGDEF"/>
    <property type="match status" value="1"/>
</dbReference>
<dbReference type="PANTHER" id="PTHR44757:SF2">
    <property type="entry name" value="BIOFILM ARCHITECTURE MAINTENANCE PROTEIN MBAA"/>
    <property type="match status" value="1"/>
</dbReference>
<dbReference type="Gene3D" id="3.20.20.450">
    <property type="entry name" value="EAL domain"/>
    <property type="match status" value="1"/>
</dbReference>
<dbReference type="PROSITE" id="PS50883">
    <property type="entry name" value="EAL"/>
    <property type="match status" value="1"/>
</dbReference>
<gene>
    <name evidence="3" type="ORF">FE782_02990</name>
</gene>
<reference evidence="3 4" key="1">
    <citation type="submission" date="2019-05" db="EMBL/GenBank/DDBJ databases">
        <authorList>
            <person name="Narsing Rao M.P."/>
            <person name="Li W.J."/>
        </authorList>
    </citation>
    <scope>NUCLEOTIDE SEQUENCE [LARGE SCALE GENOMIC DNA]</scope>
    <source>
        <strain evidence="3 4">SYSU_K30003</strain>
    </source>
</reference>
<proteinExistence type="predicted"/>
<evidence type="ECO:0000259" key="2">
    <source>
        <dbReference type="PROSITE" id="PS50887"/>
    </source>
</evidence>
<evidence type="ECO:0000313" key="3">
    <source>
        <dbReference type="EMBL" id="TLS54325.1"/>
    </source>
</evidence>
<dbReference type="PANTHER" id="PTHR44757">
    <property type="entry name" value="DIGUANYLATE CYCLASE DGCP"/>
    <property type="match status" value="1"/>
</dbReference>
<feature type="domain" description="GGDEF" evidence="2">
    <location>
        <begin position="209"/>
        <end position="342"/>
    </location>
</feature>
<keyword evidence="4" id="KW-1185">Reference proteome</keyword>
<dbReference type="InterPro" id="IPR029787">
    <property type="entry name" value="Nucleotide_cyclase"/>
</dbReference>
<accession>A0A5R9GPQ2</accession>
<dbReference type="InterPro" id="IPR000160">
    <property type="entry name" value="GGDEF_dom"/>
</dbReference>
<comment type="caution">
    <text evidence="3">The sequence shown here is derived from an EMBL/GenBank/DDBJ whole genome shotgun (WGS) entry which is preliminary data.</text>
</comment>
<dbReference type="Pfam" id="PF00563">
    <property type="entry name" value="EAL"/>
    <property type="match status" value="1"/>
</dbReference>
<dbReference type="SUPFAM" id="SSF55073">
    <property type="entry name" value="Nucleotide cyclase"/>
    <property type="match status" value="1"/>
</dbReference>
<dbReference type="PROSITE" id="PS50887">
    <property type="entry name" value="GGDEF"/>
    <property type="match status" value="1"/>
</dbReference>
<dbReference type="OrthoDB" id="9759607at2"/>
<dbReference type="FunFam" id="3.20.20.450:FF:000001">
    <property type="entry name" value="Cyclic di-GMP phosphodiesterase yahA"/>
    <property type="match status" value="1"/>
</dbReference>
<dbReference type="GO" id="GO:0003677">
    <property type="term" value="F:DNA binding"/>
    <property type="evidence" value="ECO:0007669"/>
    <property type="project" value="InterPro"/>
</dbReference>